<feature type="binding site" description="axial binding residue" evidence="2">
    <location>
        <position position="396"/>
    </location>
    <ligand>
        <name>heme</name>
        <dbReference type="ChEBI" id="CHEBI:30413"/>
    </ligand>
    <ligandPart>
        <name>Fe</name>
        <dbReference type="ChEBI" id="CHEBI:18248"/>
    </ligandPart>
</feature>
<dbReference type="GO" id="GO:0004497">
    <property type="term" value="F:monooxygenase activity"/>
    <property type="evidence" value="ECO:0007669"/>
    <property type="project" value="UniProtKB-KW"/>
</dbReference>
<proteinExistence type="inferred from homology"/>
<evidence type="ECO:0000313" key="4">
    <source>
        <dbReference type="EMBL" id="GJM94873.1"/>
    </source>
</evidence>
<dbReference type="InterPro" id="IPR001128">
    <property type="entry name" value="Cyt_P450"/>
</dbReference>
<comment type="cofactor">
    <cofactor evidence="2">
        <name>heme</name>
        <dbReference type="ChEBI" id="CHEBI:30413"/>
    </cofactor>
</comment>
<protein>
    <submittedName>
        <fullName evidence="4">Uncharacterized protein</fullName>
    </submittedName>
</protein>
<name>A0AAV5C9X1_ELECO</name>
<keyword evidence="3" id="KW-0503">Monooxygenase</keyword>
<dbReference type="GO" id="GO:0016705">
    <property type="term" value="F:oxidoreductase activity, acting on paired donors, with incorporation or reduction of molecular oxygen"/>
    <property type="evidence" value="ECO:0007669"/>
    <property type="project" value="InterPro"/>
</dbReference>
<dbReference type="PRINTS" id="PR00463">
    <property type="entry name" value="EP450I"/>
</dbReference>
<evidence type="ECO:0000256" key="3">
    <source>
        <dbReference type="RuleBase" id="RU000461"/>
    </source>
</evidence>
<dbReference type="GO" id="GO:0020037">
    <property type="term" value="F:heme binding"/>
    <property type="evidence" value="ECO:0007669"/>
    <property type="project" value="InterPro"/>
</dbReference>
<keyword evidence="2 3" id="KW-0349">Heme</keyword>
<keyword evidence="2 3" id="KW-0479">Metal-binding</keyword>
<dbReference type="Proteomes" id="UP001054889">
    <property type="component" value="Unassembled WGS sequence"/>
</dbReference>
<dbReference type="SUPFAM" id="SSF48264">
    <property type="entry name" value="Cytochrome P450"/>
    <property type="match status" value="1"/>
</dbReference>
<keyword evidence="3" id="KW-0560">Oxidoreductase</keyword>
<evidence type="ECO:0000256" key="1">
    <source>
        <dbReference type="ARBA" id="ARBA00010617"/>
    </source>
</evidence>
<dbReference type="InterPro" id="IPR017972">
    <property type="entry name" value="Cyt_P450_CS"/>
</dbReference>
<evidence type="ECO:0000256" key="2">
    <source>
        <dbReference type="PIRSR" id="PIRSR602401-1"/>
    </source>
</evidence>
<dbReference type="InterPro" id="IPR002401">
    <property type="entry name" value="Cyt_P450_E_grp-I"/>
</dbReference>
<dbReference type="InterPro" id="IPR036396">
    <property type="entry name" value="Cyt_P450_sf"/>
</dbReference>
<dbReference type="PROSITE" id="PS00086">
    <property type="entry name" value="CYTOCHROME_P450"/>
    <property type="match status" value="1"/>
</dbReference>
<dbReference type="PRINTS" id="PR00385">
    <property type="entry name" value="P450"/>
</dbReference>
<comment type="caution">
    <text evidence="4">The sequence shown here is derived from an EMBL/GenBank/DDBJ whole genome shotgun (WGS) entry which is preliminary data.</text>
</comment>
<dbReference type="Pfam" id="PF00067">
    <property type="entry name" value="p450"/>
    <property type="match status" value="2"/>
</dbReference>
<gene>
    <name evidence="4" type="primary">ga11556</name>
    <name evidence="4" type="ORF">PR202_ga11556</name>
</gene>
<reference evidence="4" key="2">
    <citation type="submission" date="2021-12" db="EMBL/GenBank/DDBJ databases">
        <title>Resequencing data analysis of finger millet.</title>
        <authorList>
            <person name="Hatakeyama M."/>
            <person name="Aluri S."/>
            <person name="Balachadran M.T."/>
            <person name="Sivarajan S.R."/>
            <person name="Poveda L."/>
            <person name="Shimizu-Inatsugi R."/>
            <person name="Schlapbach R."/>
            <person name="Sreeman S.M."/>
            <person name="Shimizu K.K."/>
        </authorList>
    </citation>
    <scope>NUCLEOTIDE SEQUENCE</scope>
</reference>
<comment type="similarity">
    <text evidence="1 3">Belongs to the cytochrome P450 family.</text>
</comment>
<dbReference type="Gene3D" id="1.10.630.10">
    <property type="entry name" value="Cytochrome P450"/>
    <property type="match status" value="1"/>
</dbReference>
<sequence length="453" mass="48542">MRSVSGGGASSSIIPALLPPGPTGLPFIGSALSFLGPMAHHTPPHRVIARLAATYGPVVFFRPGTSGDFVVVSSPAAAREALVGHGGAALAARFVPDAARARAARRLAERVRARSSGAPVAVGDAVLGAVLDVTSNVLFSQDVAGFTARQMSFKEVVAAVLEDWNAPNVSDAFPFLAPLDLFGTRRRVSGRLARLYDFLDEQFVQPRLLLLDSGEKKKKHGEEDLLDIVLARHAKAELTRSQITRFFTDIFLAAGNTTRITVEWAMAMLLKHPDKMDKVRAELAANIGSKDFVEDSDLGKLPYLHAVVKETLRLHPAAPLLPRAVVADGGISLAGFTVPNGTNVLVNLWAMGRDPAAWTQPDEFVPERFLSGGDGNNSPAAVDFAYRPFGAGQRMCPGMDLAARLVPLLLASFLHRTAWRLPDGLDQVDLTERYSMVLELATPLRAVPVLLAS</sequence>
<organism evidence="4 5">
    <name type="scientific">Eleusine coracana subsp. coracana</name>
    <dbReference type="NCBI Taxonomy" id="191504"/>
    <lineage>
        <taxon>Eukaryota</taxon>
        <taxon>Viridiplantae</taxon>
        <taxon>Streptophyta</taxon>
        <taxon>Embryophyta</taxon>
        <taxon>Tracheophyta</taxon>
        <taxon>Spermatophyta</taxon>
        <taxon>Magnoliopsida</taxon>
        <taxon>Liliopsida</taxon>
        <taxon>Poales</taxon>
        <taxon>Poaceae</taxon>
        <taxon>PACMAD clade</taxon>
        <taxon>Chloridoideae</taxon>
        <taxon>Cynodonteae</taxon>
        <taxon>Eleusininae</taxon>
        <taxon>Eleusine</taxon>
    </lineage>
</organism>
<dbReference type="AlphaFoldDB" id="A0AAV5C9X1"/>
<dbReference type="PANTHER" id="PTHR47950:SF48">
    <property type="entry name" value="CYTOCHROME P450 FAMILY PROTEIN, EXPRESSED"/>
    <property type="match status" value="1"/>
</dbReference>
<reference evidence="4" key="1">
    <citation type="journal article" date="2018" name="DNA Res.">
        <title>Multiple hybrid de novo genome assembly of finger millet, an orphan allotetraploid crop.</title>
        <authorList>
            <person name="Hatakeyama M."/>
            <person name="Aluri S."/>
            <person name="Balachadran M.T."/>
            <person name="Sivarajan S.R."/>
            <person name="Patrignani A."/>
            <person name="Gruter S."/>
            <person name="Poveda L."/>
            <person name="Shimizu-Inatsugi R."/>
            <person name="Baeten J."/>
            <person name="Francoijs K.J."/>
            <person name="Nataraja K.N."/>
            <person name="Reddy Y.A.N."/>
            <person name="Phadnis S."/>
            <person name="Ravikumar R.L."/>
            <person name="Schlapbach R."/>
            <person name="Sreeman S.M."/>
            <person name="Shimizu K.K."/>
        </authorList>
    </citation>
    <scope>NUCLEOTIDE SEQUENCE</scope>
</reference>
<dbReference type="PANTHER" id="PTHR47950">
    <property type="entry name" value="CYTOCHROME P450, FAMILY 76, SUBFAMILY C, POLYPEPTIDE 5-RELATED"/>
    <property type="match status" value="1"/>
</dbReference>
<keyword evidence="5" id="KW-1185">Reference proteome</keyword>
<dbReference type="GO" id="GO:0005506">
    <property type="term" value="F:iron ion binding"/>
    <property type="evidence" value="ECO:0007669"/>
    <property type="project" value="InterPro"/>
</dbReference>
<keyword evidence="2 3" id="KW-0408">Iron</keyword>
<dbReference type="EMBL" id="BQKI01000005">
    <property type="protein sequence ID" value="GJM94873.1"/>
    <property type="molecule type" value="Genomic_DNA"/>
</dbReference>
<evidence type="ECO:0000313" key="5">
    <source>
        <dbReference type="Proteomes" id="UP001054889"/>
    </source>
</evidence>
<accession>A0AAV5C9X1</accession>